<evidence type="ECO:0000313" key="2">
    <source>
        <dbReference type="EMBL" id="KAG0512588.1"/>
    </source>
</evidence>
<comment type="caution">
    <text evidence="2">The sequence shown here is derived from an EMBL/GenBank/DDBJ whole genome shotgun (WGS) entry which is preliminary data.</text>
</comment>
<dbReference type="Proteomes" id="UP000807115">
    <property type="component" value="Chromosome 10"/>
</dbReference>
<reference evidence="2" key="1">
    <citation type="journal article" date="2019" name="BMC Genomics">
        <title>A new reference genome for Sorghum bicolor reveals high levels of sequence similarity between sweet and grain genotypes: implications for the genetics of sugar metabolism.</title>
        <authorList>
            <person name="Cooper E.A."/>
            <person name="Brenton Z.W."/>
            <person name="Flinn B.S."/>
            <person name="Jenkins J."/>
            <person name="Shu S."/>
            <person name="Flowers D."/>
            <person name="Luo F."/>
            <person name="Wang Y."/>
            <person name="Xia P."/>
            <person name="Barry K."/>
            <person name="Daum C."/>
            <person name="Lipzen A."/>
            <person name="Yoshinaga Y."/>
            <person name="Schmutz J."/>
            <person name="Saski C."/>
            <person name="Vermerris W."/>
            <person name="Kresovich S."/>
        </authorList>
    </citation>
    <scope>NUCLEOTIDE SEQUENCE</scope>
</reference>
<sequence>MCLARWLLHALAAGPRTRRRSRRPQWPHHLRARETTSAPQHPVPPWQAHRHAAAPTLLPPPPPWDETTTSPIPIPP</sequence>
<organism evidence="2 3">
    <name type="scientific">Sorghum bicolor</name>
    <name type="common">Sorghum</name>
    <name type="synonym">Sorghum vulgare</name>
    <dbReference type="NCBI Taxonomy" id="4558"/>
    <lineage>
        <taxon>Eukaryota</taxon>
        <taxon>Viridiplantae</taxon>
        <taxon>Streptophyta</taxon>
        <taxon>Embryophyta</taxon>
        <taxon>Tracheophyta</taxon>
        <taxon>Spermatophyta</taxon>
        <taxon>Magnoliopsida</taxon>
        <taxon>Liliopsida</taxon>
        <taxon>Poales</taxon>
        <taxon>Poaceae</taxon>
        <taxon>PACMAD clade</taxon>
        <taxon>Panicoideae</taxon>
        <taxon>Andropogonodae</taxon>
        <taxon>Andropogoneae</taxon>
        <taxon>Sorghinae</taxon>
        <taxon>Sorghum</taxon>
    </lineage>
</organism>
<feature type="compositionally biased region" description="Polar residues" evidence="1">
    <location>
        <begin position="66"/>
        <end position="76"/>
    </location>
</feature>
<feature type="region of interest" description="Disordered" evidence="1">
    <location>
        <begin position="14"/>
        <end position="76"/>
    </location>
</feature>
<protein>
    <submittedName>
        <fullName evidence="2">Uncharacterized protein</fullName>
    </submittedName>
</protein>
<evidence type="ECO:0000313" key="3">
    <source>
        <dbReference type="Proteomes" id="UP000807115"/>
    </source>
</evidence>
<reference evidence="2" key="2">
    <citation type="submission" date="2020-10" db="EMBL/GenBank/DDBJ databases">
        <authorList>
            <person name="Cooper E.A."/>
            <person name="Brenton Z.W."/>
            <person name="Flinn B.S."/>
            <person name="Jenkins J."/>
            <person name="Shu S."/>
            <person name="Flowers D."/>
            <person name="Luo F."/>
            <person name="Wang Y."/>
            <person name="Xia P."/>
            <person name="Barry K."/>
            <person name="Daum C."/>
            <person name="Lipzen A."/>
            <person name="Yoshinaga Y."/>
            <person name="Schmutz J."/>
            <person name="Saski C."/>
            <person name="Vermerris W."/>
            <person name="Kresovich S."/>
        </authorList>
    </citation>
    <scope>NUCLEOTIDE SEQUENCE</scope>
</reference>
<feature type="compositionally biased region" description="Basic residues" evidence="1">
    <location>
        <begin position="16"/>
        <end position="31"/>
    </location>
</feature>
<name>A0A921Q038_SORBI</name>
<accession>A0A921Q038</accession>
<gene>
    <name evidence="2" type="ORF">BDA96_10G027400</name>
</gene>
<proteinExistence type="predicted"/>
<dbReference type="AlphaFoldDB" id="A0A921Q038"/>
<evidence type="ECO:0000256" key="1">
    <source>
        <dbReference type="SAM" id="MobiDB-lite"/>
    </source>
</evidence>
<dbReference type="EMBL" id="CM027689">
    <property type="protein sequence ID" value="KAG0512588.1"/>
    <property type="molecule type" value="Genomic_DNA"/>
</dbReference>